<proteinExistence type="predicted"/>
<comment type="caution">
    <text evidence="1">The sequence shown here is derived from an EMBL/GenBank/DDBJ whole genome shotgun (WGS) entry which is preliminary data.</text>
</comment>
<reference evidence="1" key="1">
    <citation type="submission" date="2021-10" db="EMBL/GenBank/DDBJ databases">
        <title>Melipona bicolor Genome sequencing and assembly.</title>
        <authorList>
            <person name="Araujo N.S."/>
            <person name="Arias M.C."/>
        </authorList>
    </citation>
    <scope>NUCLEOTIDE SEQUENCE</scope>
    <source>
        <strain evidence="1">USP_2M_L1-L4_2017</strain>
        <tissue evidence="1">Whole body</tissue>
    </source>
</reference>
<dbReference type="EMBL" id="JAHYIQ010000001">
    <property type="protein sequence ID" value="KAK1137138.1"/>
    <property type="molecule type" value="Genomic_DNA"/>
</dbReference>
<feature type="non-terminal residue" evidence="1">
    <location>
        <position position="1"/>
    </location>
</feature>
<protein>
    <submittedName>
        <fullName evidence="1">Uncharacterized protein</fullName>
    </submittedName>
</protein>
<evidence type="ECO:0000313" key="2">
    <source>
        <dbReference type="Proteomes" id="UP001177670"/>
    </source>
</evidence>
<accession>A0AA40GFZ9</accession>
<organism evidence="1 2">
    <name type="scientific">Melipona bicolor</name>
    <dbReference type="NCBI Taxonomy" id="60889"/>
    <lineage>
        <taxon>Eukaryota</taxon>
        <taxon>Metazoa</taxon>
        <taxon>Ecdysozoa</taxon>
        <taxon>Arthropoda</taxon>
        <taxon>Hexapoda</taxon>
        <taxon>Insecta</taxon>
        <taxon>Pterygota</taxon>
        <taxon>Neoptera</taxon>
        <taxon>Endopterygota</taxon>
        <taxon>Hymenoptera</taxon>
        <taxon>Apocrita</taxon>
        <taxon>Aculeata</taxon>
        <taxon>Apoidea</taxon>
        <taxon>Anthophila</taxon>
        <taxon>Apidae</taxon>
        <taxon>Melipona</taxon>
    </lineage>
</organism>
<sequence length="155" mass="17074">CIFGANYSRTILCNYKVQKQQLVCLIVLQRFSVPFTATLLLSRQARQRRKTRGSKGQEVSTRFLLPKIISARRLRNLGSRECDGRSRSGLEVDQKGPEGGKMIGEFRFVRPLAHANASNVSNDCVTGSTDLAHLASLARLLFAGLSVLADSPRPA</sequence>
<dbReference type="Proteomes" id="UP001177670">
    <property type="component" value="Unassembled WGS sequence"/>
</dbReference>
<name>A0AA40GFZ9_9HYME</name>
<keyword evidence="2" id="KW-1185">Reference proteome</keyword>
<gene>
    <name evidence="1" type="ORF">K0M31_001663</name>
</gene>
<dbReference type="AlphaFoldDB" id="A0AA40GFZ9"/>
<evidence type="ECO:0000313" key="1">
    <source>
        <dbReference type="EMBL" id="KAK1137138.1"/>
    </source>
</evidence>